<comment type="caution">
    <text evidence="1">The sequence shown here is derived from an EMBL/GenBank/DDBJ whole genome shotgun (WGS) entry which is preliminary data.</text>
</comment>
<keyword evidence="2" id="KW-1185">Reference proteome</keyword>
<accession>A0A392TNV7</accession>
<organism evidence="1 2">
    <name type="scientific">Trifolium medium</name>
    <dbReference type="NCBI Taxonomy" id="97028"/>
    <lineage>
        <taxon>Eukaryota</taxon>
        <taxon>Viridiplantae</taxon>
        <taxon>Streptophyta</taxon>
        <taxon>Embryophyta</taxon>
        <taxon>Tracheophyta</taxon>
        <taxon>Spermatophyta</taxon>
        <taxon>Magnoliopsida</taxon>
        <taxon>eudicotyledons</taxon>
        <taxon>Gunneridae</taxon>
        <taxon>Pentapetalae</taxon>
        <taxon>rosids</taxon>
        <taxon>fabids</taxon>
        <taxon>Fabales</taxon>
        <taxon>Fabaceae</taxon>
        <taxon>Papilionoideae</taxon>
        <taxon>50 kb inversion clade</taxon>
        <taxon>NPAAA clade</taxon>
        <taxon>Hologalegina</taxon>
        <taxon>IRL clade</taxon>
        <taxon>Trifolieae</taxon>
        <taxon>Trifolium</taxon>
    </lineage>
</organism>
<evidence type="ECO:0000313" key="2">
    <source>
        <dbReference type="Proteomes" id="UP000265520"/>
    </source>
</evidence>
<proteinExistence type="predicted"/>
<feature type="non-terminal residue" evidence="1">
    <location>
        <position position="56"/>
    </location>
</feature>
<sequence length="56" mass="6585">MTFSFDNFRSKVFMGANEGHRSSGSRLGNKLWKSAGRKPRFSSWFPRFLVFLRKEP</sequence>
<evidence type="ECO:0000313" key="1">
    <source>
        <dbReference type="EMBL" id="MCI62861.1"/>
    </source>
</evidence>
<dbReference type="AlphaFoldDB" id="A0A392TNV7"/>
<protein>
    <submittedName>
        <fullName evidence="1">Uncharacterized protein</fullName>
    </submittedName>
</protein>
<dbReference type="EMBL" id="LXQA010626762">
    <property type="protein sequence ID" value="MCI62861.1"/>
    <property type="molecule type" value="Genomic_DNA"/>
</dbReference>
<name>A0A392TNV7_9FABA</name>
<reference evidence="1 2" key="1">
    <citation type="journal article" date="2018" name="Front. Plant Sci.">
        <title>Red Clover (Trifolium pratense) and Zigzag Clover (T. medium) - A Picture of Genomic Similarities and Differences.</title>
        <authorList>
            <person name="Dluhosova J."/>
            <person name="Istvanek J."/>
            <person name="Nedelnik J."/>
            <person name="Repkova J."/>
        </authorList>
    </citation>
    <scope>NUCLEOTIDE SEQUENCE [LARGE SCALE GENOMIC DNA]</scope>
    <source>
        <strain evidence="2">cv. 10/8</strain>
        <tissue evidence="1">Leaf</tissue>
    </source>
</reference>
<dbReference type="Proteomes" id="UP000265520">
    <property type="component" value="Unassembled WGS sequence"/>
</dbReference>